<dbReference type="AlphaFoldDB" id="A0A4S9WZG8"/>
<name>A0A4S9WZG8_AURPU</name>
<evidence type="ECO:0000313" key="3">
    <source>
        <dbReference type="Proteomes" id="UP000309734"/>
    </source>
</evidence>
<organism evidence="2 3">
    <name type="scientific">Aureobasidium pullulans</name>
    <name type="common">Black yeast</name>
    <name type="synonym">Pullularia pullulans</name>
    <dbReference type="NCBI Taxonomy" id="5580"/>
    <lineage>
        <taxon>Eukaryota</taxon>
        <taxon>Fungi</taxon>
        <taxon>Dikarya</taxon>
        <taxon>Ascomycota</taxon>
        <taxon>Pezizomycotina</taxon>
        <taxon>Dothideomycetes</taxon>
        <taxon>Dothideomycetidae</taxon>
        <taxon>Dothideales</taxon>
        <taxon>Saccotheciaceae</taxon>
        <taxon>Aureobasidium</taxon>
    </lineage>
</organism>
<dbReference type="Proteomes" id="UP000309734">
    <property type="component" value="Unassembled WGS sequence"/>
</dbReference>
<reference evidence="2 3" key="1">
    <citation type="submission" date="2018-10" db="EMBL/GenBank/DDBJ databases">
        <title>Fifty Aureobasidium pullulans genomes reveal a recombining polyextremotolerant generalist.</title>
        <authorList>
            <person name="Gostincar C."/>
            <person name="Turk M."/>
            <person name="Zajc J."/>
            <person name="Gunde-Cimerman N."/>
        </authorList>
    </citation>
    <scope>NUCLEOTIDE SEQUENCE [LARGE SCALE GENOMIC DNA]</scope>
    <source>
        <strain evidence="2 3">EXF-3519</strain>
    </source>
</reference>
<dbReference type="PANTHER" id="PTHR38887:SF1">
    <property type="entry name" value="RAS MODIFICATION PROTEIN ERF4"/>
    <property type="match status" value="1"/>
</dbReference>
<feature type="region of interest" description="Disordered" evidence="1">
    <location>
        <begin position="290"/>
        <end position="337"/>
    </location>
</feature>
<dbReference type="InterPro" id="IPR053221">
    <property type="entry name" value="Burnettramic_acid_biosynth"/>
</dbReference>
<gene>
    <name evidence="2" type="ORF">D6C85_05687</name>
</gene>
<proteinExistence type="predicted"/>
<dbReference type="EMBL" id="QZBS01000174">
    <property type="protein sequence ID" value="THZ70823.1"/>
    <property type="molecule type" value="Genomic_DNA"/>
</dbReference>
<dbReference type="PANTHER" id="PTHR38887">
    <property type="entry name" value="CHROMOSOME 21, WHOLE GENOME SHOTGUN SEQUENCE"/>
    <property type="match status" value="1"/>
</dbReference>
<feature type="compositionally biased region" description="Low complexity" evidence="1">
    <location>
        <begin position="86"/>
        <end position="102"/>
    </location>
</feature>
<evidence type="ECO:0000313" key="2">
    <source>
        <dbReference type="EMBL" id="THZ70823.1"/>
    </source>
</evidence>
<protein>
    <submittedName>
        <fullName evidence="2">Uncharacterized protein</fullName>
    </submittedName>
</protein>
<comment type="caution">
    <text evidence="2">The sequence shown here is derived from an EMBL/GenBank/DDBJ whole genome shotgun (WGS) entry which is preliminary data.</text>
</comment>
<evidence type="ECO:0000256" key="1">
    <source>
        <dbReference type="SAM" id="MobiDB-lite"/>
    </source>
</evidence>
<accession>A0A4S9WZG8</accession>
<feature type="region of interest" description="Disordered" evidence="1">
    <location>
        <begin position="85"/>
        <end position="105"/>
    </location>
</feature>
<sequence length="350" mass="39120">MAQRYFVSGQYPEDPWHPAPPVKHWVDDTSSMAPPPYPDSYREHFPSAAEPEVVYYTTIPTQNQPRQSETLHQPSFTLPQHDIHQSRSVTQQQVSPSRPQQSLAQPVVIPQIAPGTAPFTRAYSPYLASLGIDMSTFIIFLDTLNIALSPIPPLQILDLAGGIVGMVPHHIPALIGGGLQASAKIAGAVTSKTRTKAVLDRANEEMFGVRGLKVEILGTDEVKRRVRITGQLLQDLDEESSAMNVQQRRLGALRPYIAPLSFDVPASEQQGNTIDRLSAAQLKRQIAKAEERALEQRKKDGKKADRKFEKEERKREKDRRKGKEEKQKSTKKDKESKAAEKLLWLSIGQI</sequence>